<organism evidence="6 7">
    <name type="scientific">Clostridium homopropionicum DSM 5847</name>
    <dbReference type="NCBI Taxonomy" id="1121318"/>
    <lineage>
        <taxon>Bacteria</taxon>
        <taxon>Bacillati</taxon>
        <taxon>Bacillota</taxon>
        <taxon>Clostridia</taxon>
        <taxon>Eubacteriales</taxon>
        <taxon>Clostridiaceae</taxon>
        <taxon>Clostridium</taxon>
    </lineage>
</organism>
<dbReference type="InterPro" id="IPR001451">
    <property type="entry name" value="Hexapep"/>
</dbReference>
<evidence type="ECO:0000313" key="7">
    <source>
        <dbReference type="Proteomes" id="UP000037043"/>
    </source>
</evidence>
<protein>
    <submittedName>
        <fullName evidence="6">Putative acetyltransferase EpsM</fullName>
        <ecNumber evidence="6">2.3.1.-</ecNumber>
    </submittedName>
</protein>
<dbReference type="PANTHER" id="PTHR43300:SF7">
    <property type="entry name" value="UDP-N-ACETYLBACILLOSAMINE N-ACETYLTRANSFERASE"/>
    <property type="match status" value="1"/>
</dbReference>
<dbReference type="AlphaFoldDB" id="A0A0L6ZDT3"/>
<dbReference type="SUPFAM" id="SSF51161">
    <property type="entry name" value="Trimeric LpxA-like enzymes"/>
    <property type="match status" value="1"/>
</dbReference>
<dbReference type="Pfam" id="PF00132">
    <property type="entry name" value="Hexapep"/>
    <property type="match status" value="1"/>
</dbReference>
<keyword evidence="6" id="KW-0012">Acyltransferase</keyword>
<reference evidence="7" key="1">
    <citation type="submission" date="2015-08" db="EMBL/GenBank/DDBJ databases">
        <title>Genome sequence of the strict anaerobe Clostridium homopropionicum LuHBu1 (DSM 5847T).</title>
        <authorList>
            <person name="Poehlein A."/>
            <person name="Beck M."/>
            <person name="Schiel-Bengelsdorf B."/>
            <person name="Bengelsdorf F.R."/>
            <person name="Daniel R."/>
            <person name="Duerre P."/>
        </authorList>
    </citation>
    <scope>NUCLEOTIDE SEQUENCE [LARGE SCALE GENOMIC DNA]</scope>
    <source>
        <strain evidence="7">DSM 5847</strain>
    </source>
</reference>
<evidence type="ECO:0000256" key="1">
    <source>
        <dbReference type="ARBA" id="ARBA00022679"/>
    </source>
</evidence>
<accession>A0A0L6ZDT3</accession>
<keyword evidence="1 6" id="KW-0808">Transferase</keyword>
<dbReference type="InterPro" id="IPR018357">
    <property type="entry name" value="Hexapep_transf_CS"/>
</dbReference>
<feature type="active site" description="Proton acceptor" evidence="3">
    <location>
        <position position="139"/>
    </location>
</feature>
<sequence length="212" mass="22439">MEKIILVGGGGHCKVIIDIIKSTNEYEITGITDKDGIGTNILDIPVLGDDSILEELYNRGVKNAFVCIGALNNISIRDKIYFNLKNIGFNIPKLVHKNAVVSPYANIKAGTCVMAGAVINPGVEISENCILNTSSVIEHDCFIGRNTHISPRSCISGGCRIGYNCHIGAGSSVIQGINIGNHVVVGAGAVVIRNLDDMVTAVGVPAKIIKSR</sequence>
<dbReference type="GO" id="GO:0016746">
    <property type="term" value="F:acyltransferase activity"/>
    <property type="evidence" value="ECO:0007669"/>
    <property type="project" value="UniProtKB-KW"/>
</dbReference>
<dbReference type="Proteomes" id="UP000037043">
    <property type="component" value="Unassembled WGS sequence"/>
</dbReference>
<dbReference type="Gene3D" id="2.160.10.10">
    <property type="entry name" value="Hexapeptide repeat proteins"/>
    <property type="match status" value="1"/>
</dbReference>
<evidence type="ECO:0000313" key="6">
    <source>
        <dbReference type="EMBL" id="KOA21125.1"/>
    </source>
</evidence>
<dbReference type="EMBL" id="LHUR01000011">
    <property type="protein sequence ID" value="KOA21125.1"/>
    <property type="molecule type" value="Genomic_DNA"/>
</dbReference>
<feature type="domain" description="PglD N-terminal" evidence="5">
    <location>
        <begin position="3"/>
        <end position="81"/>
    </location>
</feature>
<gene>
    <name evidence="6" type="primary">epsM</name>
    <name evidence="6" type="ORF">CLHOM_07130</name>
</gene>
<feature type="binding site" evidence="4">
    <location>
        <position position="148"/>
    </location>
    <ligand>
        <name>acetyl-CoA</name>
        <dbReference type="ChEBI" id="CHEBI:57288"/>
    </ligand>
</feature>
<evidence type="ECO:0000256" key="3">
    <source>
        <dbReference type="PIRSR" id="PIRSR620019-1"/>
    </source>
</evidence>
<comment type="caution">
    <text evidence="6">The sequence shown here is derived from an EMBL/GenBank/DDBJ whole genome shotgun (WGS) entry which is preliminary data.</text>
</comment>
<feature type="site" description="Increases basicity of active site His" evidence="3">
    <location>
        <position position="140"/>
    </location>
</feature>
<dbReference type="NCBIfam" id="TIGR03570">
    <property type="entry name" value="NeuD_NnaD"/>
    <property type="match status" value="1"/>
</dbReference>
<dbReference type="InterPro" id="IPR041561">
    <property type="entry name" value="PglD_N"/>
</dbReference>
<dbReference type="Pfam" id="PF17836">
    <property type="entry name" value="PglD_N"/>
    <property type="match status" value="1"/>
</dbReference>
<evidence type="ECO:0000259" key="5">
    <source>
        <dbReference type="Pfam" id="PF17836"/>
    </source>
</evidence>
<name>A0A0L6ZDT3_9CLOT</name>
<dbReference type="CDD" id="cd03360">
    <property type="entry name" value="LbH_AT_putative"/>
    <property type="match status" value="1"/>
</dbReference>
<proteinExistence type="predicted"/>
<dbReference type="InterPro" id="IPR050179">
    <property type="entry name" value="Trans_hexapeptide_repeat"/>
</dbReference>
<dbReference type="InterPro" id="IPR020019">
    <property type="entry name" value="AcTrfase_PglD-like"/>
</dbReference>
<evidence type="ECO:0000256" key="2">
    <source>
        <dbReference type="ARBA" id="ARBA00022737"/>
    </source>
</evidence>
<dbReference type="PATRIC" id="fig|1121318.3.peg.716"/>
<dbReference type="Gene3D" id="3.40.50.20">
    <property type="match status" value="1"/>
</dbReference>
<dbReference type="InterPro" id="IPR011004">
    <property type="entry name" value="Trimer_LpxA-like_sf"/>
</dbReference>
<dbReference type="PROSITE" id="PS00101">
    <property type="entry name" value="HEXAPEP_TRANSFERASES"/>
    <property type="match status" value="1"/>
</dbReference>
<dbReference type="STRING" id="36844.SAMN04488501_1047"/>
<evidence type="ECO:0000256" key="4">
    <source>
        <dbReference type="PIRSR" id="PIRSR620019-2"/>
    </source>
</evidence>
<dbReference type="PANTHER" id="PTHR43300">
    <property type="entry name" value="ACETYLTRANSFERASE"/>
    <property type="match status" value="1"/>
</dbReference>
<dbReference type="RefSeq" id="WP_052220302.1">
    <property type="nucleotide sequence ID" value="NZ_LHUR01000011.1"/>
</dbReference>
<keyword evidence="7" id="KW-1185">Reference proteome</keyword>
<keyword evidence="2" id="KW-0677">Repeat</keyword>
<dbReference type="EC" id="2.3.1.-" evidence="6"/>